<dbReference type="EMBL" id="CP136336">
    <property type="protein sequence ID" value="WOB05992.1"/>
    <property type="molecule type" value="Genomic_DNA"/>
</dbReference>
<dbReference type="PANTHER" id="PTHR43547">
    <property type="entry name" value="TWO-COMPONENT HISTIDINE KINASE"/>
    <property type="match status" value="1"/>
</dbReference>
<dbReference type="PROSITE" id="PS50112">
    <property type="entry name" value="PAS"/>
    <property type="match status" value="1"/>
</dbReference>
<feature type="domain" description="Response regulatory" evidence="6">
    <location>
        <begin position="20"/>
        <end position="136"/>
    </location>
</feature>
<dbReference type="CDD" id="cd17574">
    <property type="entry name" value="REC_OmpR"/>
    <property type="match status" value="1"/>
</dbReference>
<dbReference type="InterPro" id="IPR035965">
    <property type="entry name" value="PAS-like_dom_sf"/>
</dbReference>
<dbReference type="InterPro" id="IPR004358">
    <property type="entry name" value="Sig_transdc_His_kin-like_C"/>
</dbReference>
<dbReference type="InterPro" id="IPR013767">
    <property type="entry name" value="PAS_fold"/>
</dbReference>
<dbReference type="SUPFAM" id="SSF55785">
    <property type="entry name" value="PYP-like sensor domain (PAS domain)"/>
    <property type="match status" value="1"/>
</dbReference>
<dbReference type="InterPro" id="IPR003594">
    <property type="entry name" value="HATPase_dom"/>
</dbReference>
<evidence type="ECO:0000313" key="8">
    <source>
        <dbReference type="EMBL" id="WOB05992.1"/>
    </source>
</evidence>
<dbReference type="Pfam" id="PF00072">
    <property type="entry name" value="Response_reg"/>
    <property type="match status" value="2"/>
</dbReference>
<dbReference type="SMART" id="SM00448">
    <property type="entry name" value="REC"/>
    <property type="match status" value="2"/>
</dbReference>
<gene>
    <name evidence="8" type="ORF">RXV79_13780</name>
</gene>
<dbReference type="RefSeq" id="WP_316698174.1">
    <property type="nucleotide sequence ID" value="NZ_CP136336.1"/>
</dbReference>
<dbReference type="InterPro" id="IPR036097">
    <property type="entry name" value="HisK_dim/P_sf"/>
</dbReference>
<dbReference type="InterPro" id="IPR001789">
    <property type="entry name" value="Sig_transdc_resp-reg_receiver"/>
</dbReference>
<dbReference type="CDD" id="cd00082">
    <property type="entry name" value="HisKA"/>
    <property type="match status" value="1"/>
</dbReference>
<name>A0ABZ0CLY3_9BURK</name>
<organism evidence="8 9">
    <name type="scientific">Piscinibacter gummiphilus</name>
    <dbReference type="NCBI Taxonomy" id="946333"/>
    <lineage>
        <taxon>Bacteria</taxon>
        <taxon>Pseudomonadati</taxon>
        <taxon>Pseudomonadota</taxon>
        <taxon>Betaproteobacteria</taxon>
        <taxon>Burkholderiales</taxon>
        <taxon>Sphaerotilaceae</taxon>
        <taxon>Piscinibacter</taxon>
    </lineage>
</organism>
<feature type="modified residue" description="4-aspartylphosphate" evidence="4">
    <location>
        <position position="586"/>
    </location>
</feature>
<dbReference type="SUPFAM" id="SSF55874">
    <property type="entry name" value="ATPase domain of HSP90 chaperone/DNA topoisomerase II/histidine kinase"/>
    <property type="match status" value="1"/>
</dbReference>
<feature type="domain" description="Response regulatory" evidence="6">
    <location>
        <begin position="537"/>
        <end position="655"/>
    </location>
</feature>
<evidence type="ECO:0000256" key="3">
    <source>
        <dbReference type="ARBA" id="ARBA00022553"/>
    </source>
</evidence>
<dbReference type="Proteomes" id="UP001303946">
    <property type="component" value="Chromosome"/>
</dbReference>
<evidence type="ECO:0000259" key="7">
    <source>
        <dbReference type="PROSITE" id="PS50112"/>
    </source>
</evidence>
<dbReference type="SMART" id="SM00387">
    <property type="entry name" value="HATPase_c"/>
    <property type="match status" value="1"/>
</dbReference>
<dbReference type="NCBIfam" id="TIGR00229">
    <property type="entry name" value="sensory_box"/>
    <property type="match status" value="1"/>
</dbReference>
<evidence type="ECO:0000313" key="9">
    <source>
        <dbReference type="Proteomes" id="UP001303946"/>
    </source>
</evidence>
<dbReference type="Pfam" id="PF00512">
    <property type="entry name" value="HisKA"/>
    <property type="match status" value="1"/>
</dbReference>
<accession>A0ABZ0CLY3</accession>
<dbReference type="InterPro" id="IPR005467">
    <property type="entry name" value="His_kinase_dom"/>
</dbReference>
<protein>
    <recommendedName>
        <fullName evidence="2">histidine kinase</fullName>
        <ecNumber evidence="2">2.7.13.3</ecNumber>
    </recommendedName>
</protein>
<dbReference type="CDD" id="cd00130">
    <property type="entry name" value="PAS"/>
    <property type="match status" value="1"/>
</dbReference>
<dbReference type="PROSITE" id="PS50109">
    <property type="entry name" value="HIS_KIN"/>
    <property type="match status" value="1"/>
</dbReference>
<evidence type="ECO:0000259" key="6">
    <source>
        <dbReference type="PROSITE" id="PS50110"/>
    </source>
</evidence>
<dbReference type="PRINTS" id="PR00344">
    <property type="entry name" value="BCTRLSENSOR"/>
</dbReference>
<dbReference type="PANTHER" id="PTHR43547:SF2">
    <property type="entry name" value="HYBRID SIGNAL TRANSDUCTION HISTIDINE KINASE C"/>
    <property type="match status" value="1"/>
</dbReference>
<dbReference type="Gene3D" id="3.30.565.10">
    <property type="entry name" value="Histidine kinase-like ATPase, C-terminal domain"/>
    <property type="match status" value="1"/>
</dbReference>
<dbReference type="Gene3D" id="3.40.50.2300">
    <property type="match status" value="2"/>
</dbReference>
<dbReference type="SUPFAM" id="SSF47384">
    <property type="entry name" value="Homodimeric domain of signal transducing histidine kinase"/>
    <property type="match status" value="1"/>
</dbReference>
<dbReference type="SMART" id="SM00388">
    <property type="entry name" value="HisKA"/>
    <property type="match status" value="1"/>
</dbReference>
<dbReference type="Gene3D" id="6.10.250.690">
    <property type="match status" value="1"/>
</dbReference>
<comment type="catalytic activity">
    <reaction evidence="1">
        <text>ATP + protein L-histidine = ADP + protein N-phospho-L-histidine.</text>
        <dbReference type="EC" id="2.7.13.3"/>
    </reaction>
</comment>
<dbReference type="Pfam" id="PF00989">
    <property type="entry name" value="PAS"/>
    <property type="match status" value="1"/>
</dbReference>
<reference evidence="8 9" key="1">
    <citation type="submission" date="2023-10" db="EMBL/GenBank/DDBJ databases">
        <title>Bacteria for the degradation of biodegradable plastic PBAT(Polybutylene adipate terephthalate).</title>
        <authorList>
            <person name="Weon H.-Y."/>
            <person name="Yeon J."/>
        </authorList>
    </citation>
    <scope>NUCLEOTIDE SEQUENCE [LARGE SCALE GENOMIC DNA]</scope>
    <source>
        <strain evidence="8 9">SBD 7-3</strain>
    </source>
</reference>
<feature type="domain" description="PAS" evidence="7">
    <location>
        <begin position="148"/>
        <end position="196"/>
    </location>
</feature>
<dbReference type="InterPro" id="IPR000014">
    <property type="entry name" value="PAS"/>
</dbReference>
<keyword evidence="9" id="KW-1185">Reference proteome</keyword>
<dbReference type="Gene3D" id="3.30.450.20">
    <property type="entry name" value="PAS domain"/>
    <property type="match status" value="1"/>
</dbReference>
<evidence type="ECO:0000259" key="5">
    <source>
        <dbReference type="PROSITE" id="PS50109"/>
    </source>
</evidence>
<sequence length="664" mass="72370">MTLDTHRSALPHPIDRTAHELLVVNDDPASRYATVRTLQNAGFRTREASTGLTGLEAIDESISVVVLDVHLPDIDGYELVRRLRTRADTARLPVLHLTAAFTSDQDKVRGLDSGADAYLTHPVEPAVLVATVQALVRTRAAEEAMRRGERRFRAIYDQAPGGICLLGEDYRVRDANAKMLDLLGRGSAEVIGQELVAFVPSPWDNNLRAWLGAPQAGHGKAEFPVRTPAGVEVQLAWVLSRDVEPGLHIAVATDVSERNQLVHQRQQLLDSERMARTAAERMSRMKDELIAVLSHELRTPLNAIMGWTHVLQKRGGDATYTRGMAAIERNVRIQARLISDILDTSRLNMGKLMLSFEMIDPAALLTEALAAMQDTAAEAGVSLRVSLQPRHRPIRADGSRLQQVIWNLVSNAIKFSPPGTEVRVELRDEADALHLSVIDQGRGISSAFLPYLFDRFTQSDAGSNRKRGGLGLGLSIVKQLVEAHGGVITVQSDGENQGARFDIVLPYDTGLQGSSDPVTAFDEALADEAEGGLNGVRVLVVDDDADASAMLNIILADRGALVEMASSHDDALGVLERRAPDVMVSDIGMPGKDGYDLIREVRRRETSSGRRLPSIALTSFTRDQDKQHVLEAGFDLHCAKPLQPLQLVQAVATLARRGASRASS</sequence>
<dbReference type="CDD" id="cd17580">
    <property type="entry name" value="REC_2_DhkD-like"/>
    <property type="match status" value="1"/>
</dbReference>
<dbReference type="SMART" id="SM00091">
    <property type="entry name" value="PAS"/>
    <property type="match status" value="1"/>
</dbReference>
<proteinExistence type="predicted"/>
<dbReference type="Gene3D" id="1.10.287.130">
    <property type="match status" value="1"/>
</dbReference>
<evidence type="ECO:0000256" key="1">
    <source>
        <dbReference type="ARBA" id="ARBA00000085"/>
    </source>
</evidence>
<dbReference type="SUPFAM" id="SSF52172">
    <property type="entry name" value="CheY-like"/>
    <property type="match status" value="2"/>
</dbReference>
<feature type="modified residue" description="4-aspartylphosphate" evidence="4">
    <location>
        <position position="68"/>
    </location>
</feature>
<dbReference type="InterPro" id="IPR036890">
    <property type="entry name" value="HATPase_C_sf"/>
</dbReference>
<dbReference type="InterPro" id="IPR011006">
    <property type="entry name" value="CheY-like_superfamily"/>
</dbReference>
<dbReference type="InterPro" id="IPR003661">
    <property type="entry name" value="HisK_dim/P_dom"/>
</dbReference>
<evidence type="ECO:0000256" key="4">
    <source>
        <dbReference type="PROSITE-ProRule" id="PRU00169"/>
    </source>
</evidence>
<evidence type="ECO:0000256" key="2">
    <source>
        <dbReference type="ARBA" id="ARBA00012438"/>
    </source>
</evidence>
<keyword evidence="3 4" id="KW-0597">Phosphoprotein</keyword>
<dbReference type="PROSITE" id="PS50110">
    <property type="entry name" value="RESPONSE_REGULATORY"/>
    <property type="match status" value="2"/>
</dbReference>
<dbReference type="EC" id="2.7.13.3" evidence="2"/>
<dbReference type="Pfam" id="PF02518">
    <property type="entry name" value="HATPase_c"/>
    <property type="match status" value="1"/>
</dbReference>
<feature type="domain" description="Histidine kinase" evidence="5">
    <location>
        <begin position="292"/>
        <end position="509"/>
    </location>
</feature>